<dbReference type="PIRSF" id="PIRSF001480">
    <property type="entry name" value="Mannose-6-phosphate_isomerase"/>
    <property type="match status" value="1"/>
</dbReference>
<feature type="domain" description="Phosphomannose isomerase type I C-terminal" evidence="15">
    <location>
        <begin position="339"/>
        <end position="387"/>
    </location>
</feature>
<evidence type="ECO:0000256" key="6">
    <source>
        <dbReference type="ARBA" id="ARBA00018236"/>
    </source>
</evidence>
<evidence type="ECO:0000256" key="12">
    <source>
        <dbReference type="RuleBase" id="RU000611"/>
    </source>
</evidence>
<dbReference type="CDD" id="cd07011">
    <property type="entry name" value="cupin_PMI_type_I_N"/>
    <property type="match status" value="1"/>
</dbReference>
<dbReference type="PROSITE" id="PS00966">
    <property type="entry name" value="PMI_I_2"/>
    <property type="match status" value="1"/>
</dbReference>
<dbReference type="InterPro" id="IPR016305">
    <property type="entry name" value="Mannose-6-P_Isomerase"/>
</dbReference>
<dbReference type="AlphaFoldDB" id="A0A9N9FF85"/>
<dbReference type="PROSITE" id="PS00965">
    <property type="entry name" value="PMI_I_1"/>
    <property type="match status" value="1"/>
</dbReference>
<evidence type="ECO:0000256" key="2">
    <source>
        <dbReference type="ARBA" id="ARBA00002564"/>
    </source>
</evidence>
<accession>A0A9N9FF85</accession>
<dbReference type="Pfam" id="PF20511">
    <property type="entry name" value="PMI_typeI_cat"/>
    <property type="match status" value="1"/>
</dbReference>
<evidence type="ECO:0000256" key="13">
    <source>
        <dbReference type="RuleBase" id="RU004189"/>
    </source>
</evidence>
<dbReference type="InterPro" id="IPR011051">
    <property type="entry name" value="RmlC_Cupin_sf"/>
</dbReference>
<dbReference type="GO" id="GO:0005829">
    <property type="term" value="C:cytosol"/>
    <property type="evidence" value="ECO:0007669"/>
    <property type="project" value="TreeGrafter"/>
</dbReference>
<evidence type="ECO:0000259" key="15">
    <source>
        <dbReference type="Pfam" id="PF01238"/>
    </source>
</evidence>
<comment type="catalytic activity">
    <reaction evidence="1 12">
        <text>D-mannose 6-phosphate = D-fructose 6-phosphate</text>
        <dbReference type="Rhea" id="RHEA:12356"/>
        <dbReference type="ChEBI" id="CHEBI:58735"/>
        <dbReference type="ChEBI" id="CHEBI:61527"/>
        <dbReference type="EC" id="5.3.1.8"/>
    </reaction>
</comment>
<organism evidence="18 19">
    <name type="scientific">Diversispora eburnea</name>
    <dbReference type="NCBI Taxonomy" id="1213867"/>
    <lineage>
        <taxon>Eukaryota</taxon>
        <taxon>Fungi</taxon>
        <taxon>Fungi incertae sedis</taxon>
        <taxon>Mucoromycota</taxon>
        <taxon>Glomeromycotina</taxon>
        <taxon>Glomeromycetes</taxon>
        <taxon>Diversisporales</taxon>
        <taxon>Diversisporaceae</taxon>
        <taxon>Diversispora</taxon>
    </lineage>
</organism>
<dbReference type="InterPro" id="IPR018050">
    <property type="entry name" value="Pmannose_isomerase-type1_CS"/>
</dbReference>
<evidence type="ECO:0000256" key="11">
    <source>
        <dbReference type="PIRSR" id="PIRSR001480-2"/>
    </source>
</evidence>
<dbReference type="SUPFAM" id="SSF51182">
    <property type="entry name" value="RmlC-like cupins"/>
    <property type="match status" value="1"/>
</dbReference>
<comment type="function">
    <text evidence="2">Involved in the synthesis of the GDP-mannose and dolichol-phosphate-mannose required for a number of critical mannosyl transfer reactions.</text>
</comment>
<comment type="pathway">
    <text evidence="3 14">Nucleotide-sugar biosynthesis; GDP-alpha-D-mannose biosynthesis; alpha-D-mannose 1-phosphate from D-fructose 6-phosphate: step 1/2.</text>
</comment>
<keyword evidence="8 11" id="KW-0862">Zinc</keyword>
<evidence type="ECO:0000256" key="7">
    <source>
        <dbReference type="ARBA" id="ARBA00022723"/>
    </source>
</evidence>
<feature type="binding site" evidence="11">
    <location>
        <position position="108"/>
    </location>
    <ligand>
        <name>Zn(2+)</name>
        <dbReference type="ChEBI" id="CHEBI:29105"/>
    </ligand>
</feature>
<comment type="caution">
    <text evidence="18">The sequence shown here is derived from an EMBL/GenBank/DDBJ whole genome shotgun (WGS) entry which is preliminary data.</text>
</comment>
<evidence type="ECO:0000313" key="18">
    <source>
        <dbReference type="EMBL" id="CAG8529992.1"/>
    </source>
</evidence>
<dbReference type="EC" id="5.3.1.8" evidence="5 12"/>
<dbReference type="InterPro" id="IPR046456">
    <property type="entry name" value="PMI_typeI_C"/>
</dbReference>
<name>A0A9N9FF85_9GLOM</name>
<keyword evidence="9 12" id="KW-0413">Isomerase</keyword>
<dbReference type="EMBL" id="CAJVPK010000593">
    <property type="protein sequence ID" value="CAG8529992.1"/>
    <property type="molecule type" value="Genomic_DNA"/>
</dbReference>
<evidence type="ECO:0000259" key="16">
    <source>
        <dbReference type="Pfam" id="PF20511"/>
    </source>
</evidence>
<dbReference type="PRINTS" id="PR00714">
    <property type="entry name" value="MAN6PISMRASE"/>
</dbReference>
<proteinExistence type="inferred from homology"/>
<dbReference type="GO" id="GO:0004476">
    <property type="term" value="F:mannose-6-phosphate isomerase activity"/>
    <property type="evidence" value="ECO:0007669"/>
    <property type="project" value="UniProtKB-EC"/>
</dbReference>
<dbReference type="GO" id="GO:0008270">
    <property type="term" value="F:zinc ion binding"/>
    <property type="evidence" value="ECO:0007669"/>
    <property type="project" value="InterPro"/>
</dbReference>
<dbReference type="InterPro" id="IPR001250">
    <property type="entry name" value="Man6P_Isoase-1"/>
</dbReference>
<dbReference type="Pfam" id="PF01238">
    <property type="entry name" value="PMI_typeI_C"/>
    <property type="match status" value="1"/>
</dbReference>
<dbReference type="InterPro" id="IPR046457">
    <property type="entry name" value="PMI_typeI_cat"/>
</dbReference>
<dbReference type="GO" id="GO:0009298">
    <property type="term" value="P:GDP-mannose biosynthetic process"/>
    <property type="evidence" value="ECO:0007669"/>
    <property type="project" value="InterPro"/>
</dbReference>
<comment type="similarity">
    <text evidence="4 13">Belongs to the mannose-6-phosphate isomerase type 1 family.</text>
</comment>
<dbReference type="FunFam" id="1.10.441.10:FF:000001">
    <property type="entry name" value="Mannose-6-phosphate isomerase"/>
    <property type="match status" value="1"/>
</dbReference>
<feature type="binding site" evidence="11">
    <location>
        <position position="135"/>
    </location>
    <ligand>
        <name>Zn(2+)</name>
        <dbReference type="ChEBI" id="CHEBI:29105"/>
    </ligand>
</feature>
<evidence type="ECO:0000256" key="5">
    <source>
        <dbReference type="ARBA" id="ARBA00011956"/>
    </source>
</evidence>
<feature type="binding site" evidence="11">
    <location>
        <position position="280"/>
    </location>
    <ligand>
        <name>Zn(2+)</name>
        <dbReference type="ChEBI" id="CHEBI:29105"/>
    </ligand>
</feature>
<dbReference type="Gene3D" id="1.10.441.10">
    <property type="entry name" value="Phosphomannose Isomerase, domain 2"/>
    <property type="match status" value="1"/>
</dbReference>
<dbReference type="PANTHER" id="PTHR10309:SF0">
    <property type="entry name" value="MANNOSE-6-PHOSPHATE ISOMERASE"/>
    <property type="match status" value="1"/>
</dbReference>
<gene>
    <name evidence="18" type="ORF">DEBURN_LOCUS6092</name>
</gene>
<keyword evidence="19" id="KW-1185">Reference proteome</keyword>
<dbReference type="Pfam" id="PF20512">
    <property type="entry name" value="PMI_typeI_hel"/>
    <property type="match status" value="1"/>
</dbReference>
<evidence type="ECO:0000256" key="1">
    <source>
        <dbReference type="ARBA" id="ARBA00000757"/>
    </source>
</evidence>
<evidence type="ECO:0000259" key="17">
    <source>
        <dbReference type="Pfam" id="PF20512"/>
    </source>
</evidence>
<protein>
    <recommendedName>
        <fullName evidence="6 12">Mannose-6-phosphate isomerase</fullName>
        <ecNumber evidence="5 12">5.3.1.8</ecNumber>
    </recommendedName>
</protein>
<dbReference type="Proteomes" id="UP000789706">
    <property type="component" value="Unassembled WGS sequence"/>
</dbReference>
<feature type="binding site" evidence="11">
    <location>
        <position position="110"/>
    </location>
    <ligand>
        <name>Zn(2+)</name>
        <dbReference type="ChEBI" id="CHEBI:29105"/>
    </ligand>
</feature>
<dbReference type="InterPro" id="IPR046458">
    <property type="entry name" value="PMI_typeI_hel"/>
</dbReference>
<evidence type="ECO:0000256" key="3">
    <source>
        <dbReference type="ARBA" id="ARBA00004666"/>
    </source>
</evidence>
<evidence type="ECO:0000256" key="9">
    <source>
        <dbReference type="ARBA" id="ARBA00023235"/>
    </source>
</evidence>
<evidence type="ECO:0000256" key="10">
    <source>
        <dbReference type="PIRSR" id="PIRSR001480-1"/>
    </source>
</evidence>
<feature type="domain" description="Phosphomannose isomerase type I catalytic" evidence="16">
    <location>
        <begin position="7"/>
        <end position="152"/>
    </location>
</feature>
<reference evidence="18" key="1">
    <citation type="submission" date="2021-06" db="EMBL/GenBank/DDBJ databases">
        <authorList>
            <person name="Kallberg Y."/>
            <person name="Tangrot J."/>
            <person name="Rosling A."/>
        </authorList>
    </citation>
    <scope>NUCLEOTIDE SEQUENCE</scope>
    <source>
        <strain evidence="18">AZ414A</strain>
    </source>
</reference>
<evidence type="ECO:0000256" key="4">
    <source>
        <dbReference type="ARBA" id="ARBA00010772"/>
    </source>
</evidence>
<dbReference type="OrthoDB" id="6605218at2759"/>
<comment type="cofactor">
    <cofactor evidence="11 12">
        <name>Zn(2+)</name>
        <dbReference type="ChEBI" id="CHEBI:29105"/>
    </cofactor>
    <text evidence="11 12">Binds 1 zinc ion per subunit.</text>
</comment>
<feature type="domain" description="Phosphomannose isomerase type I helical insertion" evidence="17">
    <location>
        <begin position="168"/>
        <end position="261"/>
    </location>
</feature>
<dbReference type="GO" id="GO:0005975">
    <property type="term" value="P:carbohydrate metabolic process"/>
    <property type="evidence" value="ECO:0007669"/>
    <property type="project" value="InterPro"/>
</dbReference>
<dbReference type="NCBIfam" id="TIGR00218">
    <property type="entry name" value="manA"/>
    <property type="match status" value="1"/>
</dbReference>
<dbReference type="PANTHER" id="PTHR10309">
    <property type="entry name" value="MANNOSE-6-PHOSPHATE ISOMERASE"/>
    <property type="match status" value="1"/>
</dbReference>
<sequence length="428" mass="47660">MSSMSSVYRLKCAVQHYEWGKIGIESKVAQFIKGVDNFQIEDNKPYAELWMGTHPNGPSILSNQSATSLKEIIKSNPEYLTQGIAKLYNDDLPFLFKVLSVQKALSIQAHPNKKLGKELFEKFPKIYKDPNHKPEMAVAITNFEALCGFRPLEEIISFLSEYPEFRELVGNEVSSRFIQIVSGKEDSKDSEVIELNKVALRELFTNVMTADTNFVISKVKKLISRLSSNKNIPLVGSTQELLIRLNNQFPGDVGIFCVLILNYIKLEPGQAIFLGANEPHAYLSGDCVECMAASDNVVRAGLTPKFKDVSVLVNMLTYKYGSAKSQILKPTPYNNSKNSLLYDPPIEEFSVILTRLNPQNNKREVFEGIAGPSILIVTEGKGSLLIDNKSKNLEPGSIFFIGSKTSFVIEAAEGCQQLISYCAFSSLK</sequence>
<dbReference type="Gene3D" id="2.60.120.10">
    <property type="entry name" value="Jelly Rolls"/>
    <property type="match status" value="2"/>
</dbReference>
<evidence type="ECO:0000256" key="14">
    <source>
        <dbReference type="RuleBase" id="RU004248"/>
    </source>
</evidence>
<evidence type="ECO:0000313" key="19">
    <source>
        <dbReference type="Proteomes" id="UP000789706"/>
    </source>
</evidence>
<feature type="active site" evidence="10">
    <location>
        <position position="299"/>
    </location>
</feature>
<keyword evidence="7 11" id="KW-0479">Metal-binding</keyword>
<evidence type="ECO:0000256" key="8">
    <source>
        <dbReference type="ARBA" id="ARBA00022833"/>
    </source>
</evidence>
<dbReference type="InterPro" id="IPR014710">
    <property type="entry name" value="RmlC-like_jellyroll"/>
</dbReference>